<gene>
    <name evidence="10" type="ORF">SAY87_022554</name>
</gene>
<dbReference type="AlphaFoldDB" id="A0AAN7Q4V9"/>
<evidence type="ECO:0000256" key="7">
    <source>
        <dbReference type="ARBA" id="ARBA00023098"/>
    </source>
</evidence>
<dbReference type="GO" id="GO:0005789">
    <property type="term" value="C:endoplasmic reticulum membrane"/>
    <property type="evidence" value="ECO:0007669"/>
    <property type="project" value="TreeGrafter"/>
</dbReference>
<keyword evidence="7" id="KW-0443">Lipid metabolism</keyword>
<sequence length="184" mass="20940">MEFIIYIDLGLHFKMLGSTCFRNLDKTRLISAKPSSVFSSYLSSWLANAFESLHFILHSSLVQIIIVERIIKQVAWFIAVSQSLLIIASRKHYTVDVVVAWYTVNLVVFFVDKNLPELPDRTARISLLLLPVSIKDKNGWNKEENHKLLNGNSVDPADWRLRTQVNGKVLEDGNNMHDNAMNGA</sequence>
<keyword evidence="5" id="KW-0746">Sphingolipid metabolism</keyword>
<dbReference type="GO" id="GO:0047493">
    <property type="term" value="F:ceramide cholinephosphotransferase activity"/>
    <property type="evidence" value="ECO:0007669"/>
    <property type="project" value="TreeGrafter"/>
</dbReference>
<dbReference type="EMBL" id="JAXIOK010000011">
    <property type="protein sequence ID" value="KAK4759423.1"/>
    <property type="molecule type" value="Genomic_DNA"/>
</dbReference>
<reference evidence="10 11" key="1">
    <citation type="journal article" date="2023" name="Hortic Res">
        <title>Pangenome of water caltrop reveals structural variations and asymmetric subgenome divergence after allopolyploidization.</title>
        <authorList>
            <person name="Zhang X."/>
            <person name="Chen Y."/>
            <person name="Wang L."/>
            <person name="Yuan Y."/>
            <person name="Fang M."/>
            <person name="Shi L."/>
            <person name="Lu R."/>
            <person name="Comes H.P."/>
            <person name="Ma Y."/>
            <person name="Chen Y."/>
            <person name="Huang G."/>
            <person name="Zhou Y."/>
            <person name="Zheng Z."/>
            <person name="Qiu Y."/>
        </authorList>
    </citation>
    <scope>NUCLEOTIDE SEQUENCE [LARGE SCALE GENOMIC DNA]</scope>
    <source>
        <tissue evidence="10">Roots</tissue>
    </source>
</reference>
<dbReference type="GO" id="GO:0005886">
    <property type="term" value="C:plasma membrane"/>
    <property type="evidence" value="ECO:0007669"/>
    <property type="project" value="TreeGrafter"/>
</dbReference>
<evidence type="ECO:0000256" key="1">
    <source>
        <dbReference type="ARBA" id="ARBA00004141"/>
    </source>
</evidence>
<keyword evidence="11" id="KW-1185">Reference proteome</keyword>
<evidence type="ECO:0000256" key="5">
    <source>
        <dbReference type="ARBA" id="ARBA00022919"/>
    </source>
</evidence>
<proteinExistence type="inferred from homology"/>
<dbReference type="Proteomes" id="UP001345219">
    <property type="component" value="Chromosome 17"/>
</dbReference>
<evidence type="ECO:0000313" key="11">
    <source>
        <dbReference type="Proteomes" id="UP001345219"/>
    </source>
</evidence>
<dbReference type="Pfam" id="PF14360">
    <property type="entry name" value="PAP2_C"/>
    <property type="match status" value="1"/>
</dbReference>
<protein>
    <recommendedName>
        <fullName evidence="9">Sphingomyelin synthase-like domain-containing protein</fullName>
    </recommendedName>
</protein>
<keyword evidence="6" id="KW-1133">Transmembrane helix</keyword>
<feature type="domain" description="Sphingomyelin synthase-like" evidence="9">
    <location>
        <begin position="62"/>
        <end position="110"/>
    </location>
</feature>
<dbReference type="PANTHER" id="PTHR21290">
    <property type="entry name" value="SPHINGOMYELIN SYNTHETASE"/>
    <property type="match status" value="1"/>
</dbReference>
<keyword evidence="8" id="KW-0472">Membrane</keyword>
<comment type="similarity">
    <text evidence="2">Belongs to the sphingomyelin synthase family.</text>
</comment>
<evidence type="ECO:0000256" key="8">
    <source>
        <dbReference type="ARBA" id="ARBA00023136"/>
    </source>
</evidence>
<evidence type="ECO:0000313" key="10">
    <source>
        <dbReference type="EMBL" id="KAK4759423.1"/>
    </source>
</evidence>
<dbReference type="PANTHER" id="PTHR21290:SF62">
    <property type="entry name" value="PHOSPHATIDYLINOSITOL:CERAMIDE INOSITOLPHOSPHOTRANSFERASE 1-RELATED"/>
    <property type="match status" value="1"/>
</dbReference>
<organism evidence="10 11">
    <name type="scientific">Trapa incisa</name>
    <dbReference type="NCBI Taxonomy" id="236973"/>
    <lineage>
        <taxon>Eukaryota</taxon>
        <taxon>Viridiplantae</taxon>
        <taxon>Streptophyta</taxon>
        <taxon>Embryophyta</taxon>
        <taxon>Tracheophyta</taxon>
        <taxon>Spermatophyta</taxon>
        <taxon>Magnoliopsida</taxon>
        <taxon>eudicotyledons</taxon>
        <taxon>Gunneridae</taxon>
        <taxon>Pentapetalae</taxon>
        <taxon>rosids</taxon>
        <taxon>malvids</taxon>
        <taxon>Myrtales</taxon>
        <taxon>Lythraceae</taxon>
        <taxon>Trapa</taxon>
    </lineage>
</organism>
<dbReference type="GO" id="GO:0045140">
    <property type="term" value="F:inositol phosphoceramide synthase activity"/>
    <property type="evidence" value="ECO:0007669"/>
    <property type="project" value="TreeGrafter"/>
</dbReference>
<evidence type="ECO:0000259" key="9">
    <source>
        <dbReference type="Pfam" id="PF14360"/>
    </source>
</evidence>
<dbReference type="InterPro" id="IPR025749">
    <property type="entry name" value="Sphingomyelin_synth-like_dom"/>
</dbReference>
<keyword evidence="4" id="KW-0812">Transmembrane</keyword>
<dbReference type="InterPro" id="IPR045221">
    <property type="entry name" value="Sphingomyelin_synth-like"/>
</dbReference>
<evidence type="ECO:0000256" key="3">
    <source>
        <dbReference type="ARBA" id="ARBA00022679"/>
    </source>
</evidence>
<name>A0AAN7Q4V9_9MYRT</name>
<evidence type="ECO:0000256" key="6">
    <source>
        <dbReference type="ARBA" id="ARBA00022989"/>
    </source>
</evidence>
<comment type="subcellular location">
    <subcellularLocation>
        <location evidence="1">Membrane</location>
        <topology evidence="1">Multi-pass membrane protein</topology>
    </subcellularLocation>
</comment>
<dbReference type="GO" id="GO:0000139">
    <property type="term" value="C:Golgi membrane"/>
    <property type="evidence" value="ECO:0007669"/>
    <property type="project" value="TreeGrafter"/>
</dbReference>
<dbReference type="GO" id="GO:0033188">
    <property type="term" value="F:sphingomyelin synthase activity"/>
    <property type="evidence" value="ECO:0007669"/>
    <property type="project" value="TreeGrafter"/>
</dbReference>
<evidence type="ECO:0000256" key="2">
    <source>
        <dbReference type="ARBA" id="ARBA00005441"/>
    </source>
</evidence>
<dbReference type="GO" id="GO:0046513">
    <property type="term" value="P:ceramide biosynthetic process"/>
    <property type="evidence" value="ECO:0007669"/>
    <property type="project" value="TreeGrafter"/>
</dbReference>
<keyword evidence="3" id="KW-0808">Transferase</keyword>
<dbReference type="GO" id="GO:0005802">
    <property type="term" value="C:trans-Golgi network"/>
    <property type="evidence" value="ECO:0007669"/>
    <property type="project" value="TreeGrafter"/>
</dbReference>
<evidence type="ECO:0000256" key="4">
    <source>
        <dbReference type="ARBA" id="ARBA00022692"/>
    </source>
</evidence>
<accession>A0AAN7Q4V9</accession>
<comment type="caution">
    <text evidence="10">The sequence shown here is derived from an EMBL/GenBank/DDBJ whole genome shotgun (WGS) entry which is preliminary data.</text>
</comment>